<dbReference type="InterPro" id="IPR036770">
    <property type="entry name" value="Ankyrin_rpt-contain_sf"/>
</dbReference>
<dbReference type="AlphaFoldDB" id="A0A835M6B5"/>
<feature type="compositionally biased region" description="Polar residues" evidence="1">
    <location>
        <begin position="341"/>
        <end position="352"/>
    </location>
</feature>
<feature type="transmembrane region" description="Helical" evidence="2">
    <location>
        <begin position="903"/>
        <end position="925"/>
    </location>
</feature>
<keyword evidence="2" id="KW-0812">Transmembrane</keyword>
<dbReference type="InterPro" id="IPR044817">
    <property type="entry name" value="SBP-like"/>
</dbReference>
<dbReference type="Gene3D" id="1.25.40.20">
    <property type="entry name" value="Ankyrin repeat-containing domain"/>
    <property type="match status" value="1"/>
</dbReference>
<keyword evidence="4" id="KW-1185">Reference proteome</keyword>
<evidence type="ECO:0000313" key="4">
    <source>
        <dbReference type="Proteomes" id="UP000631114"/>
    </source>
</evidence>
<organism evidence="3 4">
    <name type="scientific">Coptis chinensis</name>
    <dbReference type="NCBI Taxonomy" id="261450"/>
    <lineage>
        <taxon>Eukaryota</taxon>
        <taxon>Viridiplantae</taxon>
        <taxon>Streptophyta</taxon>
        <taxon>Embryophyta</taxon>
        <taxon>Tracheophyta</taxon>
        <taxon>Spermatophyta</taxon>
        <taxon>Magnoliopsida</taxon>
        <taxon>Ranunculales</taxon>
        <taxon>Ranunculaceae</taxon>
        <taxon>Coptidoideae</taxon>
        <taxon>Coptis</taxon>
    </lineage>
</organism>
<dbReference type="PANTHER" id="PTHR31251:SF86">
    <property type="entry name" value="SQUAMOSA PROMOTER-BINDING-LIKE PROTEIN 1"/>
    <property type="match status" value="1"/>
</dbReference>
<dbReference type="Proteomes" id="UP000631114">
    <property type="component" value="Unassembled WGS sequence"/>
</dbReference>
<dbReference type="GO" id="GO:0003677">
    <property type="term" value="F:DNA binding"/>
    <property type="evidence" value="ECO:0007669"/>
    <property type="project" value="InterPro"/>
</dbReference>
<protein>
    <submittedName>
        <fullName evidence="3">Uncharacterized protein</fullName>
    </submittedName>
</protein>
<comment type="caution">
    <text evidence="3">The sequence shown here is derived from an EMBL/GenBank/DDBJ whole genome shotgun (WGS) entry which is preliminary data.</text>
</comment>
<proteinExistence type="predicted"/>
<evidence type="ECO:0000256" key="2">
    <source>
        <dbReference type="SAM" id="Phobius"/>
    </source>
</evidence>
<keyword evidence="2" id="KW-0472">Membrane</keyword>
<keyword evidence="2" id="KW-1133">Transmembrane helix</keyword>
<dbReference type="PANTHER" id="PTHR31251">
    <property type="entry name" value="SQUAMOSA PROMOTER-BINDING-LIKE PROTEIN 4"/>
    <property type="match status" value="1"/>
</dbReference>
<feature type="compositionally biased region" description="Low complexity" evidence="1">
    <location>
        <begin position="372"/>
        <end position="388"/>
    </location>
</feature>
<reference evidence="3 4" key="1">
    <citation type="submission" date="2020-10" db="EMBL/GenBank/DDBJ databases">
        <title>The Coptis chinensis genome and diversification of protoberbering-type alkaloids.</title>
        <authorList>
            <person name="Wang B."/>
            <person name="Shu S."/>
            <person name="Song C."/>
            <person name="Liu Y."/>
        </authorList>
    </citation>
    <scope>NUCLEOTIDE SEQUENCE [LARGE SCALE GENOMIC DNA]</scope>
    <source>
        <strain evidence="3">HL-2020</strain>
        <tissue evidence="3">Leaf</tissue>
    </source>
</reference>
<dbReference type="Pfam" id="PF26102">
    <property type="entry name" value="Ig_SPL7"/>
    <property type="match status" value="1"/>
</dbReference>
<sequence length="947" mass="106336">MMRSVLTAMTRVMDRMDQNQAGIENLLPMQRNGNYGIIHYGDNNGYFRMKIDLPRFNGQRHIKDFLFLNWILSIAKSTYKLGCPYDEDKPVDDNEYDQNDEDNEDHGHAFVVRKLFLTPQNKFHIERRNIFRTKCIVKDRLDAWIKDVGETKSQVPNSDDRNRYTCHFFPANSFVLIAANNTDHAKDQDLLSHLIKSLASYESTSDGQNTSGILQESKEVVTIKASAGASSEVRLPSNGHETTSYLGPISKVNKVVDAQGPQIRIVDQNLNSASEVSEKGSTINTSLNEAQQTLSFLTKDGPPAKTVTSDSTVRGTKLNNFDLNNVYDDLRDCEGLGRLEQPTNLGTASPNLPSWMRKDSHQSSPPQTSVNSDSLSGQSPSSSGGDAQSRTDRIVFKLFGKDPNQFPVSLRSQILEWLSHSPTEIESYIRPGCIILTIYLRLEESKWQELQDDLSPSLSRLLDVSDDIFWRTGWIYARVQHRIAFVYEGQIVLNMALPLTSHNHSQIASVTPIAVSVSERAQFFVKGCNLSRPTARLLCALEGKYLLQGATNDLLDCDSIKEHGIQCLTFPCSVPDVTGRGFIEVEDHGLSCGFFPFIVAEQDVCSEIRMLESAVEVSELGDDNHGAAGLKKVKSQAIDFIHELGWLLHRSHRRSRLHQASSNSDVFPFPRFRWLIEFSMDRDWCAVVKKLLDVLFDGNVVGERVPSELALLDMGLLHRAVRRNCKPMVELLLRYVPEKNSDTAGSEADQPVKNGSGFMFRSDAFGSAGLTPLHIAASSHDSYNVLDALTDDPGLVGIKAWKTIRDNTGSTPEDYARVRGHKSYMDLVHKKMNKKADMEHVILDIPGVLSNYNTNQKQNERQNSTKLKGFEIAKAELRSGKMRSYCKICDRQVPYRITNRSPVFRPAMLSLLVIAAVCVCASLFFKTSPEVLFVYPFRWELLKCGTM</sequence>
<evidence type="ECO:0000313" key="3">
    <source>
        <dbReference type="EMBL" id="KAF9618052.1"/>
    </source>
</evidence>
<feature type="compositionally biased region" description="Polar residues" evidence="1">
    <location>
        <begin position="362"/>
        <end position="371"/>
    </location>
</feature>
<evidence type="ECO:0000256" key="1">
    <source>
        <dbReference type="SAM" id="MobiDB-lite"/>
    </source>
</evidence>
<gene>
    <name evidence="3" type="ORF">IFM89_000003</name>
</gene>
<feature type="region of interest" description="Disordered" evidence="1">
    <location>
        <begin position="337"/>
        <end position="388"/>
    </location>
</feature>
<dbReference type="SUPFAM" id="SSF48403">
    <property type="entry name" value="Ankyrin repeat"/>
    <property type="match status" value="1"/>
</dbReference>
<name>A0A835M6B5_9MAGN</name>
<accession>A0A835M6B5</accession>
<dbReference type="EMBL" id="JADFTS010000002">
    <property type="protein sequence ID" value="KAF9618052.1"/>
    <property type="molecule type" value="Genomic_DNA"/>
</dbReference>
<dbReference type="OrthoDB" id="514967at2759"/>